<dbReference type="GO" id="GO:0000981">
    <property type="term" value="F:DNA-binding transcription factor activity, RNA polymerase II-specific"/>
    <property type="evidence" value="ECO:0007669"/>
    <property type="project" value="InterPro"/>
</dbReference>
<reference evidence="9" key="1">
    <citation type="submission" date="2022-12" db="EMBL/GenBank/DDBJ databases">
        <authorList>
            <person name="Petersen C."/>
        </authorList>
    </citation>
    <scope>NUCLEOTIDE SEQUENCE</scope>
    <source>
        <strain evidence="9">IBT 35675</strain>
    </source>
</reference>
<dbReference type="SUPFAM" id="SSF57701">
    <property type="entry name" value="Zn2/Cys6 DNA-binding domain"/>
    <property type="match status" value="1"/>
</dbReference>
<evidence type="ECO:0000256" key="4">
    <source>
        <dbReference type="ARBA" id="ARBA00023125"/>
    </source>
</evidence>
<feature type="region of interest" description="Disordered" evidence="7">
    <location>
        <begin position="74"/>
        <end position="123"/>
    </location>
</feature>
<dbReference type="SMART" id="SM00906">
    <property type="entry name" value="Fungal_trans"/>
    <property type="match status" value="1"/>
</dbReference>
<dbReference type="Proteomes" id="UP001148299">
    <property type="component" value="Unassembled WGS sequence"/>
</dbReference>
<dbReference type="PANTHER" id="PTHR31001:SF57">
    <property type="entry name" value="ZN(II)2CYS6 TRANSCRIPTION FACTOR (EUROFUNG)"/>
    <property type="match status" value="1"/>
</dbReference>
<evidence type="ECO:0000313" key="10">
    <source>
        <dbReference type="Proteomes" id="UP001148299"/>
    </source>
</evidence>
<evidence type="ECO:0000256" key="2">
    <source>
        <dbReference type="ARBA" id="ARBA00022723"/>
    </source>
</evidence>
<keyword evidence="2" id="KW-0479">Metal-binding</keyword>
<dbReference type="PROSITE" id="PS50048">
    <property type="entry name" value="ZN2_CY6_FUNGAL_2"/>
    <property type="match status" value="1"/>
</dbReference>
<dbReference type="EMBL" id="JAPZBR010000002">
    <property type="protein sequence ID" value="KAJ5361371.1"/>
    <property type="molecule type" value="Genomic_DNA"/>
</dbReference>
<dbReference type="InterPro" id="IPR050613">
    <property type="entry name" value="Sec_Metabolite_Reg"/>
</dbReference>
<organism evidence="9 10">
    <name type="scientific">Penicillium brevicompactum</name>
    <dbReference type="NCBI Taxonomy" id="5074"/>
    <lineage>
        <taxon>Eukaryota</taxon>
        <taxon>Fungi</taxon>
        <taxon>Dikarya</taxon>
        <taxon>Ascomycota</taxon>
        <taxon>Pezizomycotina</taxon>
        <taxon>Eurotiomycetes</taxon>
        <taxon>Eurotiomycetidae</taxon>
        <taxon>Eurotiales</taxon>
        <taxon>Aspergillaceae</taxon>
        <taxon>Penicillium</taxon>
    </lineage>
</organism>
<dbReference type="InterPro" id="IPR001138">
    <property type="entry name" value="Zn2Cys6_DnaBD"/>
</dbReference>
<dbReference type="InterPro" id="IPR036864">
    <property type="entry name" value="Zn2-C6_fun-type_DNA-bd_sf"/>
</dbReference>
<dbReference type="GO" id="GO:0005634">
    <property type="term" value="C:nucleus"/>
    <property type="evidence" value="ECO:0007669"/>
    <property type="project" value="UniProtKB-SubCell"/>
</dbReference>
<evidence type="ECO:0000256" key="6">
    <source>
        <dbReference type="ARBA" id="ARBA00023242"/>
    </source>
</evidence>
<accession>A0A9W9RJV3</accession>
<dbReference type="CDD" id="cd00067">
    <property type="entry name" value="GAL4"/>
    <property type="match status" value="1"/>
</dbReference>
<protein>
    <recommendedName>
        <fullName evidence="8">Zn(2)-C6 fungal-type domain-containing protein</fullName>
    </recommendedName>
</protein>
<keyword evidence="10" id="KW-1185">Reference proteome</keyword>
<evidence type="ECO:0000256" key="5">
    <source>
        <dbReference type="ARBA" id="ARBA00023163"/>
    </source>
</evidence>
<evidence type="ECO:0000256" key="3">
    <source>
        <dbReference type="ARBA" id="ARBA00023015"/>
    </source>
</evidence>
<keyword evidence="3" id="KW-0805">Transcription regulation</keyword>
<dbReference type="GO" id="GO:0008270">
    <property type="term" value="F:zinc ion binding"/>
    <property type="evidence" value="ECO:0007669"/>
    <property type="project" value="InterPro"/>
</dbReference>
<sequence>MDNQRRYNVERSCLRCHERKIRCDKKSPCVRCVRQGVACQYPGPSRVKRQPPKKNMTDVAARLEQLERSITALVSERSSQPSTSQTTQDTYGNSPDTLSAEALATPKSGSPVASTGTEKPRFQGFRGFLGKDGRYINEPLLSRVLEKEQELQSAIGSPSDASSPRRLPILKAEGLIANPLLMQLDSPELYPSRWKATVLWQTFLTRVDPLVKVIHVPSVQSQIFAAINRPESVRADVRALLFAIYFAATTTLLSDDIHNQAHVADLQRFKQGLEISLYHAEFLDAPTITSLQAMIIYQTCYRYSNSGRSGWTMHGLTIRAAQSIGLQRDGKHFKLPELECELRRRLWWHIHAADSRVTEDHGLSVPENNIGDTDLPLNIDDQNLSESADTHVSQPQWTEMTFSLIIMETSIRRQDIMSNLNEFSNADQLLADFRTSIEEKYLRHSDPDIPIQRFGFLLGQLLLYKTEICARQKLIHIRGQQASSIDYEISQKTLIVACTAIETGLEIHCDELLRGFHWLATTFTQYHLLTYILWHLCVYPDGPHNERAWRGVNMQFSMMEHPSWPDPGPKWSIIVQLKEKAVRARQTRESAQSQKIVPETAALEPGSSYNFDIDGWDPESVDISDWNSLAQSLSLLQ</sequence>
<feature type="compositionally biased region" description="Low complexity" evidence="7">
    <location>
        <begin position="78"/>
        <end position="90"/>
    </location>
</feature>
<evidence type="ECO:0000256" key="7">
    <source>
        <dbReference type="SAM" id="MobiDB-lite"/>
    </source>
</evidence>
<dbReference type="GO" id="GO:0006351">
    <property type="term" value="P:DNA-templated transcription"/>
    <property type="evidence" value="ECO:0007669"/>
    <property type="project" value="InterPro"/>
</dbReference>
<dbReference type="PANTHER" id="PTHR31001">
    <property type="entry name" value="UNCHARACTERIZED TRANSCRIPTIONAL REGULATORY PROTEIN"/>
    <property type="match status" value="1"/>
</dbReference>
<dbReference type="CDD" id="cd12148">
    <property type="entry name" value="fungal_TF_MHR"/>
    <property type="match status" value="1"/>
</dbReference>
<dbReference type="InterPro" id="IPR007219">
    <property type="entry name" value="XnlR_reg_dom"/>
</dbReference>
<dbReference type="PROSITE" id="PS00463">
    <property type="entry name" value="ZN2_CY6_FUNGAL_1"/>
    <property type="match status" value="1"/>
</dbReference>
<dbReference type="Pfam" id="PF00172">
    <property type="entry name" value="Zn_clus"/>
    <property type="match status" value="1"/>
</dbReference>
<comment type="caution">
    <text evidence="9">The sequence shown here is derived from an EMBL/GenBank/DDBJ whole genome shotgun (WGS) entry which is preliminary data.</text>
</comment>
<evidence type="ECO:0000259" key="8">
    <source>
        <dbReference type="PROSITE" id="PS50048"/>
    </source>
</evidence>
<dbReference type="Gene3D" id="4.10.240.10">
    <property type="entry name" value="Zn(2)-C6 fungal-type DNA-binding domain"/>
    <property type="match status" value="1"/>
</dbReference>
<keyword evidence="6" id="KW-0539">Nucleus</keyword>
<evidence type="ECO:0000313" key="9">
    <source>
        <dbReference type="EMBL" id="KAJ5361371.1"/>
    </source>
</evidence>
<gene>
    <name evidence="9" type="ORF">N7541_002215</name>
</gene>
<evidence type="ECO:0000256" key="1">
    <source>
        <dbReference type="ARBA" id="ARBA00004123"/>
    </source>
</evidence>
<keyword evidence="5" id="KW-0804">Transcription</keyword>
<dbReference type="AlphaFoldDB" id="A0A9W9RJV3"/>
<name>A0A9W9RJV3_PENBR</name>
<proteinExistence type="predicted"/>
<dbReference type="GO" id="GO:0003677">
    <property type="term" value="F:DNA binding"/>
    <property type="evidence" value="ECO:0007669"/>
    <property type="project" value="UniProtKB-KW"/>
</dbReference>
<dbReference type="Pfam" id="PF04082">
    <property type="entry name" value="Fungal_trans"/>
    <property type="match status" value="1"/>
</dbReference>
<dbReference type="SMART" id="SM00066">
    <property type="entry name" value="GAL4"/>
    <property type="match status" value="1"/>
</dbReference>
<feature type="compositionally biased region" description="Polar residues" evidence="7">
    <location>
        <begin position="107"/>
        <end position="117"/>
    </location>
</feature>
<comment type="subcellular location">
    <subcellularLocation>
        <location evidence="1">Nucleus</location>
    </subcellularLocation>
</comment>
<reference evidence="9" key="2">
    <citation type="journal article" date="2023" name="IMA Fungus">
        <title>Comparative genomic study of the Penicillium genus elucidates a diverse pangenome and 15 lateral gene transfer events.</title>
        <authorList>
            <person name="Petersen C."/>
            <person name="Sorensen T."/>
            <person name="Nielsen M.R."/>
            <person name="Sondergaard T.E."/>
            <person name="Sorensen J.L."/>
            <person name="Fitzpatrick D.A."/>
            <person name="Frisvad J.C."/>
            <person name="Nielsen K.L."/>
        </authorList>
    </citation>
    <scope>NUCLEOTIDE SEQUENCE</scope>
    <source>
        <strain evidence="9">IBT 35675</strain>
    </source>
</reference>
<keyword evidence="4" id="KW-0238">DNA-binding</keyword>
<feature type="domain" description="Zn(2)-C6 fungal-type" evidence="8">
    <location>
        <begin position="12"/>
        <end position="41"/>
    </location>
</feature>